<evidence type="ECO:0000313" key="4">
    <source>
        <dbReference type="Proteomes" id="UP000886523"/>
    </source>
</evidence>
<dbReference type="AlphaFoldDB" id="A0A9P6DU73"/>
<protein>
    <recommendedName>
        <fullName evidence="2">WW domain-containing protein</fullName>
    </recommendedName>
</protein>
<feature type="region of interest" description="Disordered" evidence="1">
    <location>
        <begin position="73"/>
        <end position="124"/>
    </location>
</feature>
<organism evidence="3 4">
    <name type="scientific">Hydnum rufescens UP504</name>
    <dbReference type="NCBI Taxonomy" id="1448309"/>
    <lineage>
        <taxon>Eukaryota</taxon>
        <taxon>Fungi</taxon>
        <taxon>Dikarya</taxon>
        <taxon>Basidiomycota</taxon>
        <taxon>Agaricomycotina</taxon>
        <taxon>Agaricomycetes</taxon>
        <taxon>Cantharellales</taxon>
        <taxon>Hydnaceae</taxon>
        <taxon>Hydnum</taxon>
    </lineage>
</organism>
<dbReference type="InterPro" id="IPR036020">
    <property type="entry name" value="WW_dom_sf"/>
</dbReference>
<reference evidence="3" key="1">
    <citation type="journal article" date="2020" name="Nat. Commun.">
        <title>Large-scale genome sequencing of mycorrhizal fungi provides insights into the early evolution of symbiotic traits.</title>
        <authorList>
            <person name="Miyauchi S."/>
            <person name="Kiss E."/>
            <person name="Kuo A."/>
            <person name="Drula E."/>
            <person name="Kohler A."/>
            <person name="Sanchez-Garcia M."/>
            <person name="Morin E."/>
            <person name="Andreopoulos B."/>
            <person name="Barry K.W."/>
            <person name="Bonito G."/>
            <person name="Buee M."/>
            <person name="Carver A."/>
            <person name="Chen C."/>
            <person name="Cichocki N."/>
            <person name="Clum A."/>
            <person name="Culley D."/>
            <person name="Crous P.W."/>
            <person name="Fauchery L."/>
            <person name="Girlanda M."/>
            <person name="Hayes R.D."/>
            <person name="Keri Z."/>
            <person name="LaButti K."/>
            <person name="Lipzen A."/>
            <person name="Lombard V."/>
            <person name="Magnuson J."/>
            <person name="Maillard F."/>
            <person name="Murat C."/>
            <person name="Nolan M."/>
            <person name="Ohm R.A."/>
            <person name="Pangilinan J."/>
            <person name="Pereira M.F."/>
            <person name="Perotto S."/>
            <person name="Peter M."/>
            <person name="Pfister S."/>
            <person name="Riley R."/>
            <person name="Sitrit Y."/>
            <person name="Stielow J.B."/>
            <person name="Szollosi G."/>
            <person name="Zifcakova L."/>
            <person name="Stursova M."/>
            <person name="Spatafora J.W."/>
            <person name="Tedersoo L."/>
            <person name="Vaario L.M."/>
            <person name="Yamada A."/>
            <person name="Yan M."/>
            <person name="Wang P."/>
            <person name="Xu J."/>
            <person name="Bruns T."/>
            <person name="Baldrian P."/>
            <person name="Vilgalys R."/>
            <person name="Dunand C."/>
            <person name="Henrissat B."/>
            <person name="Grigoriev I.V."/>
            <person name="Hibbett D."/>
            <person name="Nagy L.G."/>
            <person name="Martin F.M."/>
        </authorList>
    </citation>
    <scope>NUCLEOTIDE SEQUENCE</scope>
    <source>
        <strain evidence="3">UP504</strain>
    </source>
</reference>
<sequence>MSRPPSPAEQGASKELAEAGSSSPQPPPSAPTSFDDINRPKEQTPPPAAWQAIWSPAHGAYYFFNPITQETTWTNPLATPATDDGNNGGSSTAPTTATLPEPSSSSVIAGREEPGPDAFGGIDPDLAYLDPSLSFGKSKAQSGPVPTFTAKFNARSGKFAGGDSRDPSHLSEYERAKRMSEAYFDVASWEAQIEEQESARKRAAEDEAAGGGAKKKRLTKADIERFKEQKKEKKMKRTAWLRN</sequence>
<feature type="compositionally biased region" description="Basic residues" evidence="1">
    <location>
        <begin position="232"/>
        <end position="243"/>
    </location>
</feature>
<feature type="domain" description="WW" evidence="2">
    <location>
        <begin position="44"/>
        <end position="78"/>
    </location>
</feature>
<dbReference type="SUPFAM" id="SSF51045">
    <property type="entry name" value="WW domain"/>
    <property type="match status" value="1"/>
</dbReference>
<dbReference type="Gene3D" id="2.20.70.10">
    <property type="match status" value="1"/>
</dbReference>
<dbReference type="Pfam" id="PF00397">
    <property type="entry name" value="WW"/>
    <property type="match status" value="1"/>
</dbReference>
<dbReference type="Proteomes" id="UP000886523">
    <property type="component" value="Unassembled WGS sequence"/>
</dbReference>
<accession>A0A9P6DU73</accession>
<feature type="compositionally biased region" description="Polar residues" evidence="1">
    <location>
        <begin position="89"/>
        <end position="107"/>
    </location>
</feature>
<dbReference type="CDD" id="cd00201">
    <property type="entry name" value="WW"/>
    <property type="match status" value="1"/>
</dbReference>
<comment type="caution">
    <text evidence="3">The sequence shown here is derived from an EMBL/GenBank/DDBJ whole genome shotgun (WGS) entry which is preliminary data.</text>
</comment>
<dbReference type="OrthoDB" id="2444812at2759"/>
<name>A0A9P6DU73_9AGAM</name>
<feature type="compositionally biased region" description="Basic and acidic residues" evidence="1">
    <location>
        <begin position="219"/>
        <end position="231"/>
    </location>
</feature>
<keyword evidence="4" id="KW-1185">Reference proteome</keyword>
<dbReference type="EMBL" id="MU128954">
    <property type="protein sequence ID" value="KAF9515046.1"/>
    <property type="molecule type" value="Genomic_DNA"/>
</dbReference>
<evidence type="ECO:0000259" key="2">
    <source>
        <dbReference type="PROSITE" id="PS50020"/>
    </source>
</evidence>
<dbReference type="SMART" id="SM00456">
    <property type="entry name" value="WW"/>
    <property type="match status" value="1"/>
</dbReference>
<dbReference type="InterPro" id="IPR001202">
    <property type="entry name" value="WW_dom"/>
</dbReference>
<evidence type="ECO:0000313" key="3">
    <source>
        <dbReference type="EMBL" id="KAF9515046.1"/>
    </source>
</evidence>
<evidence type="ECO:0000256" key="1">
    <source>
        <dbReference type="SAM" id="MobiDB-lite"/>
    </source>
</evidence>
<dbReference type="PROSITE" id="PS50020">
    <property type="entry name" value="WW_DOMAIN_2"/>
    <property type="match status" value="1"/>
</dbReference>
<dbReference type="PROSITE" id="PS01159">
    <property type="entry name" value="WW_DOMAIN_1"/>
    <property type="match status" value="1"/>
</dbReference>
<proteinExistence type="predicted"/>
<feature type="region of interest" description="Disordered" evidence="1">
    <location>
        <begin position="1"/>
        <end position="52"/>
    </location>
</feature>
<gene>
    <name evidence="3" type="ORF">BS47DRAFT_1391967</name>
</gene>
<feature type="region of interest" description="Disordered" evidence="1">
    <location>
        <begin position="197"/>
        <end position="243"/>
    </location>
</feature>